<dbReference type="EMBL" id="JBCEZU010000538">
    <property type="protein sequence ID" value="KAK9517790.1"/>
    <property type="molecule type" value="Genomic_DNA"/>
</dbReference>
<dbReference type="AlphaFoldDB" id="A0AAW1E5X3"/>
<reference evidence="1 2" key="1">
    <citation type="journal article" date="2024" name="Genome Biol. Evol.">
        <title>Chromosome-level genome assembly of the viviparous eelpout Zoarces viviparus.</title>
        <authorList>
            <person name="Fuhrmann N."/>
            <person name="Brasseur M.V."/>
            <person name="Bakowski C.E."/>
            <person name="Podsiadlowski L."/>
            <person name="Prost S."/>
            <person name="Krehenwinkel H."/>
            <person name="Mayer C."/>
        </authorList>
    </citation>
    <scope>NUCLEOTIDE SEQUENCE [LARGE SCALE GENOMIC DNA]</scope>
    <source>
        <strain evidence="1">NO-MEL_2022_Ind0_liver</strain>
    </source>
</reference>
<sequence length="70" mass="7345">MTSAPLAETWQDVCPLLDTARNLHSPGNLTPELVAGACEGDREAGKHTFCVFSGSGLSVVLISEDGMIDL</sequence>
<comment type="caution">
    <text evidence="1">The sequence shown here is derived from an EMBL/GenBank/DDBJ whole genome shotgun (WGS) entry which is preliminary data.</text>
</comment>
<evidence type="ECO:0000313" key="1">
    <source>
        <dbReference type="EMBL" id="KAK9517790.1"/>
    </source>
</evidence>
<organism evidence="1 2">
    <name type="scientific">Zoarces viviparus</name>
    <name type="common">Viviparous eelpout</name>
    <name type="synonym">Blennius viviparus</name>
    <dbReference type="NCBI Taxonomy" id="48416"/>
    <lineage>
        <taxon>Eukaryota</taxon>
        <taxon>Metazoa</taxon>
        <taxon>Chordata</taxon>
        <taxon>Craniata</taxon>
        <taxon>Vertebrata</taxon>
        <taxon>Euteleostomi</taxon>
        <taxon>Actinopterygii</taxon>
        <taxon>Neopterygii</taxon>
        <taxon>Teleostei</taxon>
        <taxon>Neoteleostei</taxon>
        <taxon>Acanthomorphata</taxon>
        <taxon>Eupercaria</taxon>
        <taxon>Perciformes</taxon>
        <taxon>Cottioidei</taxon>
        <taxon>Zoarcales</taxon>
        <taxon>Zoarcidae</taxon>
        <taxon>Zoarcinae</taxon>
        <taxon>Zoarces</taxon>
    </lineage>
</organism>
<gene>
    <name evidence="1" type="ORF">VZT92_023134</name>
</gene>
<protein>
    <submittedName>
        <fullName evidence="1">Uncharacterized protein</fullName>
    </submittedName>
</protein>
<dbReference type="Proteomes" id="UP001488805">
    <property type="component" value="Unassembled WGS sequence"/>
</dbReference>
<keyword evidence="2" id="KW-1185">Reference proteome</keyword>
<name>A0AAW1E5X3_ZOAVI</name>
<accession>A0AAW1E5X3</accession>
<evidence type="ECO:0000313" key="2">
    <source>
        <dbReference type="Proteomes" id="UP001488805"/>
    </source>
</evidence>
<proteinExistence type="predicted"/>